<dbReference type="OrthoDB" id="9807019at2"/>
<keyword evidence="5 8" id="KW-0067">ATP-binding</keyword>
<feature type="domain" description="AAA+ ATPase" evidence="13">
    <location>
        <begin position="164"/>
        <end position="292"/>
    </location>
</feature>
<dbReference type="Gene3D" id="1.10.8.60">
    <property type="match status" value="1"/>
</dbReference>
<keyword evidence="6 8" id="KW-0446">Lipid-binding</keyword>
<dbReference type="GO" id="GO:0005886">
    <property type="term" value="C:plasma membrane"/>
    <property type="evidence" value="ECO:0007669"/>
    <property type="project" value="TreeGrafter"/>
</dbReference>
<keyword evidence="2 8" id="KW-0963">Cytoplasm</keyword>
<dbReference type="Pfam" id="PF11638">
    <property type="entry name" value="DnaA_N"/>
    <property type="match status" value="1"/>
</dbReference>
<dbReference type="HAMAP" id="MF_00377">
    <property type="entry name" value="DnaA_bact"/>
    <property type="match status" value="1"/>
</dbReference>
<dbReference type="GO" id="GO:0003688">
    <property type="term" value="F:DNA replication origin binding"/>
    <property type="evidence" value="ECO:0007669"/>
    <property type="project" value="UniProtKB-UniRule"/>
</dbReference>
<dbReference type="InterPro" id="IPR010921">
    <property type="entry name" value="Trp_repressor/repl_initiator"/>
</dbReference>
<dbReference type="InterPro" id="IPR027417">
    <property type="entry name" value="P-loop_NTPase"/>
</dbReference>
<dbReference type="NCBIfam" id="NF010686">
    <property type="entry name" value="PRK14086.1"/>
    <property type="match status" value="1"/>
</dbReference>
<comment type="function">
    <text evidence="8 10">Plays an essential role in the initiation and regulation of chromosomal replication. ATP-DnaA binds to the origin of replication (oriC) to initiate formation of the DNA replication initiation complex once per cell cycle. Binds the DnaA box (a 9 base pair repeat at the origin) and separates the double-stranded (ds)DNA. Forms a right-handed helical filament on oriC DNA; dsDNA binds to the exterior of the filament while single-stranded (ss)DNA is stabiized in the filament's interior. The ATP-DnaA-oriC complex binds and stabilizes one strand of the AT-rich DNA unwinding element (DUE), permitting loading of DNA polymerase. After initiation quickly degrades to an ADP-DnaA complex that is not apt for DNA replication. Binds acidic phospholipids.</text>
</comment>
<organism evidence="15 16">
    <name type="scientific">Acidithrix ferrooxidans</name>
    <dbReference type="NCBI Taxonomy" id="1280514"/>
    <lineage>
        <taxon>Bacteria</taxon>
        <taxon>Bacillati</taxon>
        <taxon>Actinomycetota</taxon>
        <taxon>Acidimicrobiia</taxon>
        <taxon>Acidimicrobiales</taxon>
        <taxon>Acidimicrobiaceae</taxon>
        <taxon>Acidithrix</taxon>
    </lineage>
</organism>
<dbReference type="SUPFAM" id="SSF52540">
    <property type="entry name" value="P-loop containing nucleoside triphosphate hydrolases"/>
    <property type="match status" value="1"/>
</dbReference>
<evidence type="ECO:0000256" key="3">
    <source>
        <dbReference type="ARBA" id="ARBA00022705"/>
    </source>
</evidence>
<proteinExistence type="inferred from homology"/>
<dbReference type="NCBIfam" id="TIGR00362">
    <property type="entry name" value="DnaA"/>
    <property type="match status" value="1"/>
</dbReference>
<dbReference type="PRINTS" id="PR00051">
    <property type="entry name" value="DNAA"/>
</dbReference>
<dbReference type="InterPro" id="IPR013159">
    <property type="entry name" value="DnaA_C"/>
</dbReference>
<feature type="binding site" evidence="8">
    <location>
        <position position="175"/>
    </location>
    <ligand>
        <name>ATP</name>
        <dbReference type="ChEBI" id="CHEBI:30616"/>
    </ligand>
</feature>
<dbReference type="GO" id="GO:0005524">
    <property type="term" value="F:ATP binding"/>
    <property type="evidence" value="ECO:0007669"/>
    <property type="project" value="UniProtKB-UniRule"/>
</dbReference>
<dbReference type="InterPro" id="IPR001957">
    <property type="entry name" value="Chromosome_initiator_DnaA"/>
</dbReference>
<gene>
    <name evidence="15" type="primary">dnaA2</name>
    <name evidence="8" type="synonym">dnaA</name>
    <name evidence="15" type="ORF">AXFE_19850</name>
</gene>
<comment type="domain">
    <text evidence="8">Domain I is involved in oligomerization and binding regulators, domain II is flexibile and of varying length in different bacteria, domain III forms the AAA+ region, while domain IV binds dsDNA.</text>
</comment>
<name>A0A0D8HH45_9ACTN</name>
<feature type="domain" description="Chromosomal replication initiator DnaA C-terminal" evidence="14">
    <location>
        <begin position="376"/>
        <end position="445"/>
    </location>
</feature>
<dbReference type="GO" id="GO:0008289">
    <property type="term" value="F:lipid binding"/>
    <property type="evidence" value="ECO:0007669"/>
    <property type="project" value="UniProtKB-KW"/>
</dbReference>
<evidence type="ECO:0000256" key="4">
    <source>
        <dbReference type="ARBA" id="ARBA00022741"/>
    </source>
</evidence>
<dbReference type="RefSeq" id="WP_052605631.1">
    <property type="nucleotide sequence ID" value="NZ_JXYS01000062.1"/>
</dbReference>
<reference evidence="15 16" key="1">
    <citation type="submission" date="2015-01" db="EMBL/GenBank/DDBJ databases">
        <title>Draft genome of the acidophilic iron oxidizer Acidithrix ferrooxidans strain Py-F3.</title>
        <authorList>
            <person name="Poehlein A."/>
            <person name="Eisen S."/>
            <person name="Schloemann M."/>
            <person name="Johnson B.D."/>
            <person name="Daniel R."/>
            <person name="Muehling M."/>
        </authorList>
    </citation>
    <scope>NUCLEOTIDE SEQUENCE [LARGE SCALE GENOMIC DNA]</scope>
    <source>
        <strain evidence="15 16">Py-F3</strain>
    </source>
</reference>
<dbReference type="Gene3D" id="3.30.300.180">
    <property type="match status" value="1"/>
</dbReference>
<dbReference type="InterPro" id="IPR013317">
    <property type="entry name" value="DnaA_dom"/>
</dbReference>
<dbReference type="InterPro" id="IPR020591">
    <property type="entry name" value="Chromosome_initiator_DnaA-like"/>
</dbReference>
<evidence type="ECO:0000259" key="13">
    <source>
        <dbReference type="SMART" id="SM00382"/>
    </source>
</evidence>
<evidence type="ECO:0000256" key="2">
    <source>
        <dbReference type="ARBA" id="ARBA00022490"/>
    </source>
</evidence>
<dbReference type="InterPro" id="IPR038454">
    <property type="entry name" value="DnaA_N_sf"/>
</dbReference>
<evidence type="ECO:0000313" key="16">
    <source>
        <dbReference type="Proteomes" id="UP000032360"/>
    </source>
</evidence>
<evidence type="ECO:0000259" key="14">
    <source>
        <dbReference type="SMART" id="SM00760"/>
    </source>
</evidence>
<dbReference type="PROSITE" id="PS01008">
    <property type="entry name" value="DNAA"/>
    <property type="match status" value="1"/>
</dbReference>
<evidence type="ECO:0000256" key="5">
    <source>
        <dbReference type="ARBA" id="ARBA00022840"/>
    </source>
</evidence>
<comment type="similarity">
    <text evidence="1 8 11">Belongs to the DnaA family.</text>
</comment>
<dbReference type="EMBL" id="JXYS01000062">
    <property type="protein sequence ID" value="KJF17174.1"/>
    <property type="molecule type" value="Genomic_DNA"/>
</dbReference>
<evidence type="ECO:0000256" key="11">
    <source>
        <dbReference type="RuleBase" id="RU004227"/>
    </source>
</evidence>
<dbReference type="PATRIC" id="fig|1280514.3.peg.2604"/>
<protein>
    <recommendedName>
        <fullName evidence="8 9">Chromosomal replication initiator protein DnaA</fullName>
    </recommendedName>
</protein>
<dbReference type="FunFam" id="3.40.50.300:FF:000668">
    <property type="entry name" value="Chromosomal replication initiator protein DnaA"/>
    <property type="match status" value="1"/>
</dbReference>
<feature type="region of interest" description="Disordered" evidence="12">
    <location>
        <begin position="87"/>
        <end position="113"/>
    </location>
</feature>
<dbReference type="Gene3D" id="3.40.50.300">
    <property type="entry name" value="P-loop containing nucleotide triphosphate hydrolases"/>
    <property type="match status" value="1"/>
</dbReference>
<keyword evidence="7 8" id="KW-0238">DNA-binding</keyword>
<dbReference type="SMART" id="SM00760">
    <property type="entry name" value="Bac_DnaA_C"/>
    <property type="match status" value="1"/>
</dbReference>
<dbReference type="GO" id="GO:0006275">
    <property type="term" value="P:regulation of DNA replication"/>
    <property type="evidence" value="ECO:0007669"/>
    <property type="project" value="UniProtKB-UniRule"/>
</dbReference>
<evidence type="ECO:0000256" key="9">
    <source>
        <dbReference type="NCBIfam" id="TIGR00362"/>
    </source>
</evidence>
<keyword evidence="3 8" id="KW-0235">DNA replication</keyword>
<dbReference type="Pfam" id="PF00308">
    <property type="entry name" value="Bac_DnaA"/>
    <property type="match status" value="1"/>
</dbReference>
<sequence length="471" mass="52866">MRDADEIWRLCRPHILERISESSWYALFETIIPIDDESESLTLVVQSTIAKSRIEERHLTTITQALEAIGISNANVTIRAEKHIEEVEAPRSSGSTRSNTLSPLFEPTNTSGGFSAKDSKIAKANETSRGLINPSHTFEAFVIGSSNRFAHAAALSVAETPSRSYNPLFIHGKAGLGKTHLLNAIGNYSLENYPALTVRYVSTETFLNEFVDAIRKNTTTAFKRRYRECDVLLIDDIQFLESRESLQEEFFHTFNHLHSAGKQMVITSDRPPKAIATLEERLRSRFMSGLITDVQPPEVETRLAILRKKSELMPNPVPFDVLEFIAQAISDNIRELEGALIRVSAFASLNNLEITVPLARELLVDLVDGSTPKTITPQEIIETISSYYGLSPLEIQGSSRKRPLVEARQVAMYVFRELTTLSFPAIGKEFGNRDHTTVMHAVNKVESKMSEDRETYNRVTALLSKIRSQQL</sequence>
<dbReference type="PANTHER" id="PTHR30050:SF2">
    <property type="entry name" value="CHROMOSOMAL REPLICATION INITIATOR PROTEIN DNAA"/>
    <property type="match status" value="1"/>
</dbReference>
<dbReference type="STRING" id="1280514.AXFE_19850"/>
<evidence type="ECO:0000256" key="10">
    <source>
        <dbReference type="RuleBase" id="RU000577"/>
    </source>
</evidence>
<dbReference type="InterPro" id="IPR003593">
    <property type="entry name" value="AAA+_ATPase"/>
</dbReference>
<dbReference type="Gene3D" id="1.10.1750.10">
    <property type="match status" value="1"/>
</dbReference>
<dbReference type="Proteomes" id="UP000032360">
    <property type="component" value="Unassembled WGS sequence"/>
</dbReference>
<dbReference type="SMART" id="SM00382">
    <property type="entry name" value="AAA"/>
    <property type="match status" value="1"/>
</dbReference>
<feature type="region of interest" description="Domain IV, binds dsDNA" evidence="8">
    <location>
        <begin position="348"/>
        <end position="471"/>
    </location>
</feature>
<comment type="subunit">
    <text evidence="8">Oligomerizes as a right-handed, spiral filament on DNA at oriC.</text>
</comment>
<evidence type="ECO:0000256" key="1">
    <source>
        <dbReference type="ARBA" id="ARBA00006583"/>
    </source>
</evidence>
<keyword evidence="16" id="KW-1185">Reference proteome</keyword>
<dbReference type="SUPFAM" id="SSF48295">
    <property type="entry name" value="TrpR-like"/>
    <property type="match status" value="1"/>
</dbReference>
<comment type="subcellular location">
    <subcellularLocation>
        <location evidence="8">Cytoplasm</location>
    </subcellularLocation>
</comment>
<feature type="compositionally biased region" description="Polar residues" evidence="12">
    <location>
        <begin position="92"/>
        <end position="113"/>
    </location>
</feature>
<dbReference type="InterPro" id="IPR018312">
    <property type="entry name" value="Chromosome_initiator_DnaA_CS"/>
</dbReference>
<evidence type="ECO:0000256" key="7">
    <source>
        <dbReference type="ARBA" id="ARBA00023125"/>
    </source>
</evidence>
<evidence type="ECO:0000256" key="12">
    <source>
        <dbReference type="SAM" id="MobiDB-lite"/>
    </source>
</evidence>
<evidence type="ECO:0000313" key="15">
    <source>
        <dbReference type="EMBL" id="KJF17174.1"/>
    </source>
</evidence>
<feature type="binding site" evidence="8">
    <location>
        <position position="179"/>
    </location>
    <ligand>
        <name>ATP</name>
        <dbReference type="ChEBI" id="CHEBI:30616"/>
    </ligand>
</feature>
<feature type="region of interest" description="Domain I, interacts with DnaA modulators" evidence="8">
    <location>
        <begin position="1"/>
        <end position="86"/>
    </location>
</feature>
<evidence type="ECO:0000256" key="8">
    <source>
        <dbReference type="HAMAP-Rule" id="MF_00377"/>
    </source>
</evidence>
<comment type="caution">
    <text evidence="8">Lacks conserved residue(s) required for the propagation of feature annotation.</text>
</comment>
<dbReference type="GO" id="GO:0005737">
    <property type="term" value="C:cytoplasm"/>
    <property type="evidence" value="ECO:0007669"/>
    <property type="project" value="UniProtKB-SubCell"/>
</dbReference>
<dbReference type="AlphaFoldDB" id="A0A0D8HH45"/>
<dbReference type="Pfam" id="PF08299">
    <property type="entry name" value="Bac_DnaA_C"/>
    <property type="match status" value="1"/>
</dbReference>
<dbReference type="CDD" id="cd06571">
    <property type="entry name" value="Bac_DnaA_C"/>
    <property type="match status" value="1"/>
</dbReference>
<evidence type="ECO:0000256" key="6">
    <source>
        <dbReference type="ARBA" id="ARBA00023121"/>
    </source>
</evidence>
<accession>A0A0D8HH45</accession>
<feature type="binding site" evidence="8">
    <location>
        <position position="178"/>
    </location>
    <ligand>
        <name>ATP</name>
        <dbReference type="ChEBI" id="CHEBI:30616"/>
    </ligand>
</feature>
<keyword evidence="4 8" id="KW-0547">Nucleotide-binding</keyword>
<feature type="binding site" evidence="8">
    <location>
        <position position="177"/>
    </location>
    <ligand>
        <name>ATP</name>
        <dbReference type="ChEBI" id="CHEBI:30616"/>
    </ligand>
</feature>
<dbReference type="InterPro" id="IPR024633">
    <property type="entry name" value="DnaA_N_dom"/>
</dbReference>
<dbReference type="GO" id="GO:0006270">
    <property type="term" value="P:DNA replication initiation"/>
    <property type="evidence" value="ECO:0007669"/>
    <property type="project" value="UniProtKB-UniRule"/>
</dbReference>
<dbReference type="PANTHER" id="PTHR30050">
    <property type="entry name" value="CHROMOSOMAL REPLICATION INITIATOR PROTEIN DNAA"/>
    <property type="match status" value="1"/>
</dbReference>
<feature type="region of interest" description="Domain III, AAA+ region" evidence="8">
    <location>
        <begin position="131"/>
        <end position="347"/>
    </location>
</feature>
<comment type="caution">
    <text evidence="15">The sequence shown here is derived from an EMBL/GenBank/DDBJ whole genome shotgun (WGS) entry which is preliminary data.</text>
</comment>
<dbReference type="CDD" id="cd00009">
    <property type="entry name" value="AAA"/>
    <property type="match status" value="1"/>
</dbReference>